<feature type="compositionally biased region" description="Polar residues" evidence="4">
    <location>
        <begin position="393"/>
        <end position="407"/>
    </location>
</feature>
<dbReference type="InterPro" id="IPR013762">
    <property type="entry name" value="Integrase-like_cat_sf"/>
</dbReference>
<name>A0A4Y3QHR5_MICTE</name>
<dbReference type="GO" id="GO:0006310">
    <property type="term" value="P:DNA recombination"/>
    <property type="evidence" value="ECO:0007669"/>
    <property type="project" value="UniProtKB-KW"/>
</dbReference>
<dbReference type="PANTHER" id="PTHR30349">
    <property type="entry name" value="PHAGE INTEGRASE-RELATED"/>
    <property type="match status" value="1"/>
</dbReference>
<evidence type="ECO:0000313" key="6">
    <source>
        <dbReference type="EMBL" id="GEB44724.1"/>
    </source>
</evidence>
<dbReference type="PROSITE" id="PS51898">
    <property type="entry name" value="TYR_RECOMBINASE"/>
    <property type="match status" value="1"/>
</dbReference>
<evidence type="ECO:0000259" key="5">
    <source>
        <dbReference type="PROSITE" id="PS51898"/>
    </source>
</evidence>
<organism evidence="6 7">
    <name type="scientific">Microbacterium testaceum</name>
    <name type="common">Aureobacterium testaceum</name>
    <name type="synonym">Brevibacterium testaceum</name>
    <dbReference type="NCBI Taxonomy" id="2033"/>
    <lineage>
        <taxon>Bacteria</taxon>
        <taxon>Bacillati</taxon>
        <taxon>Actinomycetota</taxon>
        <taxon>Actinomycetes</taxon>
        <taxon>Micrococcales</taxon>
        <taxon>Microbacteriaceae</taxon>
        <taxon>Microbacterium</taxon>
    </lineage>
</organism>
<dbReference type="Proteomes" id="UP000319525">
    <property type="component" value="Unassembled WGS sequence"/>
</dbReference>
<dbReference type="Gene3D" id="1.10.443.10">
    <property type="entry name" value="Intergrase catalytic core"/>
    <property type="match status" value="1"/>
</dbReference>
<accession>A0A4Y3QHR5</accession>
<dbReference type="InterPro" id="IPR011010">
    <property type="entry name" value="DNA_brk_join_enz"/>
</dbReference>
<feature type="region of interest" description="Disordered" evidence="4">
    <location>
        <begin position="386"/>
        <end position="407"/>
    </location>
</feature>
<gene>
    <name evidence="6" type="ORF">MTE01_06690</name>
</gene>
<dbReference type="AlphaFoldDB" id="A0A4Y3QHR5"/>
<evidence type="ECO:0000313" key="7">
    <source>
        <dbReference type="Proteomes" id="UP000319525"/>
    </source>
</evidence>
<dbReference type="InterPro" id="IPR010998">
    <property type="entry name" value="Integrase_recombinase_N"/>
</dbReference>
<dbReference type="Pfam" id="PF00589">
    <property type="entry name" value="Phage_integrase"/>
    <property type="match status" value="1"/>
</dbReference>
<evidence type="ECO:0000256" key="2">
    <source>
        <dbReference type="ARBA" id="ARBA00023125"/>
    </source>
</evidence>
<comment type="caution">
    <text evidence="6">The sequence shown here is derived from an EMBL/GenBank/DDBJ whole genome shotgun (WGS) entry which is preliminary data.</text>
</comment>
<dbReference type="SUPFAM" id="SSF56349">
    <property type="entry name" value="DNA breaking-rejoining enzymes"/>
    <property type="match status" value="1"/>
</dbReference>
<dbReference type="PANTHER" id="PTHR30349:SF64">
    <property type="entry name" value="PROPHAGE INTEGRASE INTD-RELATED"/>
    <property type="match status" value="1"/>
</dbReference>
<dbReference type="InterPro" id="IPR002104">
    <property type="entry name" value="Integrase_catalytic"/>
</dbReference>
<dbReference type="GO" id="GO:0003677">
    <property type="term" value="F:DNA binding"/>
    <property type="evidence" value="ECO:0007669"/>
    <property type="project" value="UniProtKB-KW"/>
</dbReference>
<evidence type="ECO:0000256" key="3">
    <source>
        <dbReference type="ARBA" id="ARBA00023172"/>
    </source>
</evidence>
<dbReference type="InterPro" id="IPR050090">
    <property type="entry name" value="Tyrosine_recombinase_XerCD"/>
</dbReference>
<keyword evidence="2" id="KW-0238">DNA-binding</keyword>
<evidence type="ECO:0000256" key="4">
    <source>
        <dbReference type="SAM" id="MobiDB-lite"/>
    </source>
</evidence>
<dbReference type="GO" id="GO:0015074">
    <property type="term" value="P:DNA integration"/>
    <property type="evidence" value="ECO:0007669"/>
    <property type="project" value="InterPro"/>
</dbReference>
<proteinExistence type="inferred from homology"/>
<sequence>MSTPDPTAPLPVPPIGVKGTTDLEHRASEIRARACWIDPHTRKRVTRALVVPDEEAADEFFQYLQASAELGIDKRILLSDYVEMIGDRWQRGLGPTSTVDGYRLGLRLRVLPALGHLPLSQITAGMIDRTIDQWETQHSASTIKNTIAPLVRVLDESVRDDLLPSNPARNRSRRSLGKSALNLKENDLSPRVHALKGLATLTTLADRCGEVHQSYSDFVMVSALLDARGSEISGLQVGDIDWDQRVVTIRRQTYPGAGGLVTKQTRGGDIRHVPILQALTPVLQRLTHNREPDERLLTGPRGGVLTTASVRDATKSDQLVTELELPSLTRHGLRHTGATWLADAGIPLHVLQGILGHKSIETTRGYLHPDTRHLTDAAARANAFLDGHENPNRDSPATSSRATALGR</sequence>
<dbReference type="OrthoDB" id="7476432at2"/>
<feature type="domain" description="Tyr recombinase" evidence="5">
    <location>
        <begin position="190"/>
        <end position="379"/>
    </location>
</feature>
<dbReference type="Gene3D" id="1.10.150.130">
    <property type="match status" value="1"/>
</dbReference>
<evidence type="ECO:0000256" key="1">
    <source>
        <dbReference type="ARBA" id="ARBA00008857"/>
    </source>
</evidence>
<protein>
    <submittedName>
        <fullName evidence="6">Integrase</fullName>
    </submittedName>
</protein>
<keyword evidence="3" id="KW-0233">DNA recombination</keyword>
<reference evidence="6 7" key="1">
    <citation type="submission" date="2019-06" db="EMBL/GenBank/DDBJ databases">
        <title>Whole genome shotgun sequence of Microbacterium testaceum NBRC 12675.</title>
        <authorList>
            <person name="Hosoyama A."/>
            <person name="Uohara A."/>
            <person name="Ohji S."/>
            <person name="Ichikawa N."/>
        </authorList>
    </citation>
    <scope>NUCLEOTIDE SEQUENCE [LARGE SCALE GENOMIC DNA]</scope>
    <source>
        <strain evidence="6 7">NBRC 12675</strain>
    </source>
</reference>
<comment type="similarity">
    <text evidence="1">Belongs to the 'phage' integrase family.</text>
</comment>
<dbReference type="EMBL" id="BJML01000001">
    <property type="protein sequence ID" value="GEB44724.1"/>
    <property type="molecule type" value="Genomic_DNA"/>
</dbReference>